<evidence type="ECO:0000313" key="2">
    <source>
        <dbReference type="Proteomes" id="UP000175994"/>
    </source>
</evidence>
<dbReference type="EMBL" id="LXLI01000023">
    <property type="protein sequence ID" value="OFC92546.1"/>
    <property type="molecule type" value="Genomic_DNA"/>
</dbReference>
<accession>A0A9X5RNN5</accession>
<sequence length="130" mass="14866">MTLSIQDEFHLFAEELQRYLSPSILQQLAQETGFVKRKSKYGARDLAALCIWISQHVASDSLTRLCSQLFANTATLMSPEGLNQRFNPAAVRSLYFSSHTKTLFKSLTFCTRDLYFQSYPYFRCNSVSTA</sequence>
<reference evidence="1 2" key="1">
    <citation type="submission" date="2016-04" db="EMBL/GenBank/DDBJ databases">
        <title>Bacillus thuringiensis and Bacillus weihenstephanensis as novel biocontrol agents of wilt causing Verticillium species.</title>
        <authorList>
            <person name="Hollensteiner J."/>
            <person name="Wemheuer F."/>
            <person name="Harting R."/>
            <person name="Kolarzyk A."/>
            <person name="Diaz-Valerio S."/>
            <person name="Poehlein A."/>
            <person name="Brzuszkiewicz E."/>
            <person name="Nesemann K."/>
            <person name="Braus-Stromeyer S."/>
            <person name="Braus G."/>
            <person name="Daniel R."/>
            <person name="Liesegang H."/>
        </authorList>
    </citation>
    <scope>NUCLEOTIDE SEQUENCE [LARGE SCALE GENOMIC DNA]</scope>
    <source>
        <strain evidence="1 2">GOE4</strain>
    </source>
</reference>
<gene>
    <name evidence="1" type="ORF">BTGOE4_27060</name>
</gene>
<dbReference type="AlphaFoldDB" id="A0A9X5RNN5"/>
<comment type="caution">
    <text evidence="1">The sequence shown here is derived from an EMBL/GenBank/DDBJ whole genome shotgun (WGS) entry which is preliminary data.</text>
</comment>
<name>A0A9X5RNN5_BACTU</name>
<proteinExistence type="predicted"/>
<dbReference type="Proteomes" id="UP000175994">
    <property type="component" value="Unassembled WGS sequence"/>
</dbReference>
<protein>
    <recommendedName>
        <fullName evidence="3">IS4 family transposase</fullName>
    </recommendedName>
</protein>
<evidence type="ECO:0008006" key="3">
    <source>
        <dbReference type="Google" id="ProtNLM"/>
    </source>
</evidence>
<organism evidence="1 2">
    <name type="scientific">Bacillus thuringiensis</name>
    <dbReference type="NCBI Taxonomy" id="1428"/>
    <lineage>
        <taxon>Bacteria</taxon>
        <taxon>Bacillati</taxon>
        <taxon>Bacillota</taxon>
        <taxon>Bacilli</taxon>
        <taxon>Bacillales</taxon>
        <taxon>Bacillaceae</taxon>
        <taxon>Bacillus</taxon>
        <taxon>Bacillus cereus group</taxon>
    </lineage>
</organism>
<evidence type="ECO:0000313" key="1">
    <source>
        <dbReference type="EMBL" id="OFC92546.1"/>
    </source>
</evidence>